<evidence type="ECO:0000256" key="2">
    <source>
        <dbReference type="ARBA" id="ARBA00008707"/>
    </source>
</evidence>
<keyword evidence="8" id="KW-1185">Reference proteome</keyword>
<dbReference type="GO" id="GO:0010256">
    <property type="term" value="P:endomembrane system organization"/>
    <property type="evidence" value="ECO:0007669"/>
    <property type="project" value="TreeGrafter"/>
</dbReference>
<name>A0A5A7QVU9_STRAF</name>
<sequence>MFFTGLGPGAVPAARGFGRRWRGCNCTSLLLSPRSLAGFGGSAGVADSCSGVSEVQCIGNLRTHGCRFLVLDEVDELLAFNFREDMHRIVEHVGRRGLDIPKCDLGREGSVDLRTGFITRIGRNVLDVSEGRMQKQLRVVTKPCQFVEGNLIVDDEILLTTTASAPSPASSSTSPTPSERPTAGFTTGELAVFKPGLGVEVPRDERYRAGLGDLVHALMSALVFLAIALSDHRVTGCVVPGGHGKEMDEAMQSFPLMVGIVCSGLFLVFPTTRYGIGCVSP</sequence>
<keyword evidence="3" id="KW-0812">Transmembrane</keyword>
<dbReference type="Pfam" id="PF05078">
    <property type="entry name" value="DUF679"/>
    <property type="match status" value="1"/>
</dbReference>
<comment type="subcellular location">
    <subcellularLocation>
        <location evidence="1">Membrane</location>
        <topology evidence="1">Multi-pass membrane protein</topology>
    </subcellularLocation>
</comment>
<comment type="caution">
    <text evidence="7">The sequence shown here is derived from an EMBL/GenBank/DDBJ whole genome shotgun (WGS) entry which is preliminary data.</text>
</comment>
<reference evidence="8" key="1">
    <citation type="journal article" date="2019" name="Curr. Biol.">
        <title>Genome Sequence of Striga asiatica Provides Insight into the Evolution of Plant Parasitism.</title>
        <authorList>
            <person name="Yoshida S."/>
            <person name="Kim S."/>
            <person name="Wafula E.K."/>
            <person name="Tanskanen J."/>
            <person name="Kim Y.M."/>
            <person name="Honaas L."/>
            <person name="Yang Z."/>
            <person name="Spallek T."/>
            <person name="Conn C.E."/>
            <person name="Ichihashi Y."/>
            <person name="Cheong K."/>
            <person name="Cui S."/>
            <person name="Der J.P."/>
            <person name="Gundlach H."/>
            <person name="Jiao Y."/>
            <person name="Hori C."/>
            <person name="Ishida J.K."/>
            <person name="Kasahara H."/>
            <person name="Kiba T."/>
            <person name="Kim M.S."/>
            <person name="Koo N."/>
            <person name="Laohavisit A."/>
            <person name="Lee Y.H."/>
            <person name="Lumba S."/>
            <person name="McCourt P."/>
            <person name="Mortimer J.C."/>
            <person name="Mutuku J.M."/>
            <person name="Nomura T."/>
            <person name="Sasaki-Sekimoto Y."/>
            <person name="Seto Y."/>
            <person name="Wang Y."/>
            <person name="Wakatake T."/>
            <person name="Sakakibara H."/>
            <person name="Demura T."/>
            <person name="Yamaguchi S."/>
            <person name="Yoneyama K."/>
            <person name="Manabe R.I."/>
            <person name="Nelson D.C."/>
            <person name="Schulman A.H."/>
            <person name="Timko M.P."/>
            <person name="dePamphilis C.W."/>
            <person name="Choi D."/>
            <person name="Shirasu K."/>
        </authorList>
    </citation>
    <scope>NUCLEOTIDE SEQUENCE [LARGE SCALE GENOMIC DNA]</scope>
    <source>
        <strain evidence="8">cv. UVA1</strain>
    </source>
</reference>
<evidence type="ECO:0000313" key="7">
    <source>
        <dbReference type="EMBL" id="GER49485.1"/>
    </source>
</evidence>
<dbReference type="PANTHER" id="PTHR31621:SF11">
    <property type="entry name" value="PROTEIN DMP8-RELATED"/>
    <property type="match status" value="1"/>
</dbReference>
<dbReference type="InterPro" id="IPR007770">
    <property type="entry name" value="DMP"/>
</dbReference>
<protein>
    <submittedName>
        <fullName evidence="7">DEAD-box ATP-dependent RNA helicase 47B</fullName>
    </submittedName>
</protein>
<accession>A0A5A7QVU9</accession>
<dbReference type="AlphaFoldDB" id="A0A5A7QVU9"/>
<evidence type="ECO:0000313" key="8">
    <source>
        <dbReference type="Proteomes" id="UP000325081"/>
    </source>
</evidence>
<evidence type="ECO:0000256" key="6">
    <source>
        <dbReference type="SAM" id="MobiDB-lite"/>
    </source>
</evidence>
<keyword evidence="7" id="KW-0347">Helicase</keyword>
<feature type="compositionally biased region" description="Low complexity" evidence="6">
    <location>
        <begin position="163"/>
        <end position="177"/>
    </location>
</feature>
<dbReference type="EMBL" id="BKCP01008626">
    <property type="protein sequence ID" value="GER49485.1"/>
    <property type="molecule type" value="Genomic_DNA"/>
</dbReference>
<organism evidence="7 8">
    <name type="scientific">Striga asiatica</name>
    <name type="common">Asiatic witchweed</name>
    <name type="synonym">Buchnera asiatica</name>
    <dbReference type="NCBI Taxonomy" id="4170"/>
    <lineage>
        <taxon>Eukaryota</taxon>
        <taxon>Viridiplantae</taxon>
        <taxon>Streptophyta</taxon>
        <taxon>Embryophyta</taxon>
        <taxon>Tracheophyta</taxon>
        <taxon>Spermatophyta</taxon>
        <taxon>Magnoliopsida</taxon>
        <taxon>eudicotyledons</taxon>
        <taxon>Gunneridae</taxon>
        <taxon>Pentapetalae</taxon>
        <taxon>asterids</taxon>
        <taxon>lamiids</taxon>
        <taxon>Lamiales</taxon>
        <taxon>Orobanchaceae</taxon>
        <taxon>Buchnereae</taxon>
        <taxon>Striga</taxon>
    </lineage>
</organism>
<comment type="similarity">
    <text evidence="2">Belongs to the plant DMP1 protein family.</text>
</comment>
<keyword evidence="7" id="KW-0378">Hydrolase</keyword>
<dbReference type="InterPro" id="IPR027417">
    <property type="entry name" value="P-loop_NTPase"/>
</dbReference>
<evidence type="ECO:0000256" key="4">
    <source>
        <dbReference type="ARBA" id="ARBA00022989"/>
    </source>
</evidence>
<proteinExistence type="inferred from homology"/>
<feature type="region of interest" description="Disordered" evidence="6">
    <location>
        <begin position="163"/>
        <end position="184"/>
    </location>
</feature>
<dbReference type="Proteomes" id="UP000325081">
    <property type="component" value="Unassembled WGS sequence"/>
</dbReference>
<evidence type="ECO:0000256" key="1">
    <source>
        <dbReference type="ARBA" id="ARBA00004141"/>
    </source>
</evidence>
<dbReference type="GO" id="GO:0016020">
    <property type="term" value="C:membrane"/>
    <property type="evidence" value="ECO:0007669"/>
    <property type="project" value="UniProtKB-SubCell"/>
</dbReference>
<dbReference type="GO" id="GO:0004386">
    <property type="term" value="F:helicase activity"/>
    <property type="evidence" value="ECO:0007669"/>
    <property type="project" value="UniProtKB-KW"/>
</dbReference>
<dbReference type="PANTHER" id="PTHR31621">
    <property type="entry name" value="PROTEIN DMP3"/>
    <property type="match status" value="1"/>
</dbReference>
<gene>
    <name evidence="7" type="ORF">STAS_26730</name>
</gene>
<dbReference type="GO" id="GO:0005737">
    <property type="term" value="C:cytoplasm"/>
    <property type="evidence" value="ECO:0007669"/>
    <property type="project" value="UniProtKB-ARBA"/>
</dbReference>
<keyword evidence="7" id="KW-0067">ATP-binding</keyword>
<evidence type="ECO:0000256" key="5">
    <source>
        <dbReference type="ARBA" id="ARBA00023136"/>
    </source>
</evidence>
<dbReference type="Gene3D" id="3.40.50.300">
    <property type="entry name" value="P-loop containing nucleotide triphosphate hydrolases"/>
    <property type="match status" value="1"/>
</dbReference>
<keyword evidence="7" id="KW-0547">Nucleotide-binding</keyword>
<dbReference type="OrthoDB" id="762629at2759"/>
<evidence type="ECO:0000256" key="3">
    <source>
        <dbReference type="ARBA" id="ARBA00022692"/>
    </source>
</evidence>
<keyword evidence="5" id="KW-0472">Membrane</keyword>
<keyword evidence="4" id="KW-1133">Transmembrane helix</keyword>